<feature type="transmembrane region" description="Helical" evidence="1">
    <location>
        <begin position="123"/>
        <end position="141"/>
    </location>
</feature>
<evidence type="ECO:0000313" key="4">
    <source>
        <dbReference type="Proteomes" id="UP000050416"/>
    </source>
</evidence>
<keyword evidence="1" id="KW-0472">Membrane</keyword>
<feature type="transmembrane region" description="Helical" evidence="1">
    <location>
        <begin position="267"/>
        <end position="286"/>
    </location>
</feature>
<keyword evidence="1" id="KW-1133">Transmembrane helix</keyword>
<feature type="domain" description="EamA" evidence="2">
    <location>
        <begin position="153"/>
        <end position="279"/>
    </location>
</feature>
<dbReference type="PANTHER" id="PTHR22911">
    <property type="entry name" value="ACYL-MALONYL CONDENSING ENZYME-RELATED"/>
    <property type="match status" value="1"/>
</dbReference>
<feature type="transmembrane region" description="Helical" evidence="1">
    <location>
        <begin position="182"/>
        <end position="200"/>
    </location>
</feature>
<dbReference type="Proteomes" id="UP000050416">
    <property type="component" value="Unassembled WGS sequence"/>
</dbReference>
<evidence type="ECO:0000313" key="3">
    <source>
        <dbReference type="EMBL" id="KPQ30058.1"/>
    </source>
</evidence>
<reference evidence="3 4" key="1">
    <citation type="submission" date="2015-09" db="EMBL/GenBank/DDBJ databases">
        <title>Identification and resolution of microdiversity through metagenomic sequencing of parallel consortia.</title>
        <authorList>
            <person name="Nelson W.C."/>
            <person name="Romine M.F."/>
            <person name="Lindemann S.R."/>
        </authorList>
    </citation>
    <scope>NUCLEOTIDE SEQUENCE [LARGE SCALE GENOMIC DNA]</scope>
    <source>
        <strain evidence="3">HL-55</strain>
    </source>
</reference>
<keyword evidence="1" id="KW-0812">Transmembrane</keyword>
<dbReference type="InterPro" id="IPR037185">
    <property type="entry name" value="EmrE-like"/>
</dbReference>
<dbReference type="AlphaFoldDB" id="A0A0N8KL63"/>
<proteinExistence type="predicted"/>
<dbReference type="InterPro" id="IPR000620">
    <property type="entry name" value="EamA_dom"/>
</dbReference>
<feature type="transmembrane region" description="Helical" evidence="1">
    <location>
        <begin position="94"/>
        <end position="116"/>
    </location>
</feature>
<feature type="transmembrane region" description="Helical" evidence="1">
    <location>
        <begin position="39"/>
        <end position="56"/>
    </location>
</feature>
<feature type="domain" description="EamA" evidence="2">
    <location>
        <begin position="13"/>
        <end position="138"/>
    </location>
</feature>
<name>A0A0N8KL63_9GAMM</name>
<dbReference type="EMBL" id="LJZQ01000003">
    <property type="protein sequence ID" value="KPQ30058.1"/>
    <property type="molecule type" value="Genomic_DNA"/>
</dbReference>
<gene>
    <name evidence="3" type="ORF">HLUCCX14_02965</name>
</gene>
<dbReference type="Pfam" id="PF00892">
    <property type="entry name" value="EamA"/>
    <property type="match status" value="2"/>
</dbReference>
<organism evidence="3 4">
    <name type="scientific">Marinobacter excellens HL-55</name>
    <dbReference type="NCBI Taxonomy" id="1305731"/>
    <lineage>
        <taxon>Bacteria</taxon>
        <taxon>Pseudomonadati</taxon>
        <taxon>Pseudomonadota</taxon>
        <taxon>Gammaproteobacteria</taxon>
        <taxon>Pseudomonadales</taxon>
        <taxon>Marinobacteraceae</taxon>
        <taxon>Marinobacter</taxon>
    </lineage>
</organism>
<accession>A0A0N8KL63</accession>
<dbReference type="PATRIC" id="fig|1305731.5.peg.2500"/>
<evidence type="ECO:0000259" key="2">
    <source>
        <dbReference type="Pfam" id="PF00892"/>
    </source>
</evidence>
<feature type="transmembrane region" description="Helical" evidence="1">
    <location>
        <begin position="9"/>
        <end position="33"/>
    </location>
</feature>
<feature type="transmembrane region" description="Helical" evidence="1">
    <location>
        <begin position="212"/>
        <end position="234"/>
    </location>
</feature>
<feature type="transmembrane region" description="Helical" evidence="1">
    <location>
        <begin position="68"/>
        <end position="88"/>
    </location>
</feature>
<dbReference type="Gene3D" id="1.10.3730.20">
    <property type="match status" value="1"/>
</dbReference>
<protein>
    <submittedName>
        <fullName evidence="3">Putative permease, DMT superfamily</fullName>
    </submittedName>
</protein>
<feature type="transmembrane region" description="Helical" evidence="1">
    <location>
        <begin position="153"/>
        <end position="170"/>
    </location>
</feature>
<feature type="transmembrane region" description="Helical" evidence="1">
    <location>
        <begin position="241"/>
        <end position="261"/>
    </location>
</feature>
<dbReference type="SUPFAM" id="SSF103481">
    <property type="entry name" value="Multidrug resistance efflux transporter EmrE"/>
    <property type="match status" value="2"/>
</dbReference>
<sequence length="320" mass="34455">MKPESNSAVFLWAAAMSAVFMGTIGAISFYSGAGAETVTFYRLFIGALLMAAYLFASGQRNKVLMWPGVKVLVTGAFLAGFVMFYILAMEYTSMANAVMVMYLAPVTASVVAHFLLGERLTPASVGLIGFALLGFAMMMEFNFNLSGRADEVIGLFYASCAMLCYTAFMLTNRTIDDRIHVLSRSGYQMLAGALCMLPLILMEGESIAMVQWGWLVAAGLIPGFLAIMLAVIALRALPAATFGTLAYLEPITVVAIAWALFDQTLTGLQLSGCVLIILSGIAQAWLSTKKAHQAEKLLNHERAICDQARSTVLGCRQGIQ</sequence>
<dbReference type="GO" id="GO:0016020">
    <property type="term" value="C:membrane"/>
    <property type="evidence" value="ECO:0007669"/>
    <property type="project" value="InterPro"/>
</dbReference>
<comment type="caution">
    <text evidence="3">The sequence shown here is derived from an EMBL/GenBank/DDBJ whole genome shotgun (WGS) entry which is preliminary data.</text>
</comment>
<dbReference type="STRING" id="1305731.GCA_000934705_01183"/>
<evidence type="ECO:0000256" key="1">
    <source>
        <dbReference type="SAM" id="Phobius"/>
    </source>
</evidence>
<dbReference type="PANTHER" id="PTHR22911:SF79">
    <property type="entry name" value="MOBA-LIKE NTP TRANSFERASE DOMAIN-CONTAINING PROTEIN"/>
    <property type="match status" value="1"/>
</dbReference>